<dbReference type="SMART" id="SM00252">
    <property type="entry name" value="SH2"/>
    <property type="match status" value="1"/>
</dbReference>
<feature type="compositionally biased region" description="Basic and acidic residues" evidence="16">
    <location>
        <begin position="66"/>
        <end position="77"/>
    </location>
</feature>
<dbReference type="GO" id="GO:0004715">
    <property type="term" value="F:non-membrane spanning protein tyrosine kinase activity"/>
    <property type="evidence" value="ECO:0007669"/>
    <property type="project" value="UniProtKB-EC"/>
</dbReference>
<dbReference type="Pfam" id="PF00017">
    <property type="entry name" value="SH2"/>
    <property type="match status" value="1"/>
</dbReference>
<feature type="domain" description="Protein kinase" evidence="19">
    <location>
        <begin position="274"/>
        <end position="556"/>
    </location>
</feature>
<dbReference type="InterPro" id="IPR000719">
    <property type="entry name" value="Prot_kinase_dom"/>
</dbReference>
<dbReference type="Proteomes" id="UP000005237">
    <property type="component" value="Unassembled WGS sequence"/>
</dbReference>
<dbReference type="InterPro" id="IPR001245">
    <property type="entry name" value="Ser-Thr/Tyr_kinase_cat_dom"/>
</dbReference>
<reference evidence="21" key="1">
    <citation type="submission" date="2010-08" db="EMBL/GenBank/DDBJ databases">
        <authorList>
            <consortium name="Caenorhabditis japonica Sequencing Consortium"/>
            <person name="Wilson R.K."/>
        </authorList>
    </citation>
    <scope>NUCLEOTIDE SEQUENCE [LARGE SCALE GENOMIC DNA]</scope>
    <source>
        <strain evidence="21">DF5081</strain>
    </source>
</reference>
<dbReference type="CDD" id="cd00192">
    <property type="entry name" value="PTKc"/>
    <property type="match status" value="1"/>
</dbReference>
<evidence type="ECO:0000259" key="19">
    <source>
        <dbReference type="PROSITE" id="PS50011"/>
    </source>
</evidence>
<evidence type="ECO:0000256" key="6">
    <source>
        <dbReference type="ARBA" id="ARBA00022777"/>
    </source>
</evidence>
<keyword evidence="5 14" id="KW-0547">Nucleotide-binding</keyword>
<keyword evidence="9 15" id="KW-0829">Tyrosine-protein kinase</keyword>
<dbReference type="PROSITE" id="PS00109">
    <property type="entry name" value="PROTEIN_KINASE_TYR"/>
    <property type="match status" value="1"/>
</dbReference>
<dbReference type="Pfam" id="PF07714">
    <property type="entry name" value="PK_Tyr_Ser-Thr"/>
    <property type="match status" value="1"/>
</dbReference>
<dbReference type="GO" id="GO:0012505">
    <property type="term" value="C:endomembrane system"/>
    <property type="evidence" value="ECO:0007669"/>
    <property type="project" value="UniProtKB-SubCell"/>
</dbReference>
<dbReference type="SUPFAM" id="SSF50044">
    <property type="entry name" value="SH3-domain"/>
    <property type="match status" value="1"/>
</dbReference>
<dbReference type="SMART" id="SM00326">
    <property type="entry name" value="SH3"/>
    <property type="match status" value="1"/>
</dbReference>
<evidence type="ECO:0000256" key="5">
    <source>
        <dbReference type="ARBA" id="ARBA00022741"/>
    </source>
</evidence>
<name>A0A8R1E109_CAEJA</name>
<dbReference type="SMART" id="SM00219">
    <property type="entry name" value="TyrKc"/>
    <property type="match status" value="1"/>
</dbReference>
<dbReference type="GO" id="GO:0007169">
    <property type="term" value="P:cell surface receptor protein tyrosine kinase signaling pathway"/>
    <property type="evidence" value="ECO:0007669"/>
    <property type="project" value="TreeGrafter"/>
</dbReference>
<reference evidence="20" key="2">
    <citation type="submission" date="2022-06" db="UniProtKB">
        <authorList>
            <consortium name="EnsemblMetazoa"/>
        </authorList>
    </citation>
    <scope>IDENTIFICATION</scope>
    <source>
        <strain evidence="20">DF5081</strain>
    </source>
</reference>
<dbReference type="PRINTS" id="PR00401">
    <property type="entry name" value="SH2DOMAIN"/>
</dbReference>
<dbReference type="PROSITE" id="PS50011">
    <property type="entry name" value="PROTEIN_KINASE_DOM"/>
    <property type="match status" value="1"/>
</dbReference>
<dbReference type="EC" id="2.7.10.2" evidence="15"/>
<comment type="catalytic activity">
    <reaction evidence="11 15">
        <text>L-tyrosyl-[protein] + ATP = O-phospho-L-tyrosyl-[protein] + ADP + H(+)</text>
        <dbReference type="Rhea" id="RHEA:10596"/>
        <dbReference type="Rhea" id="RHEA-COMP:10136"/>
        <dbReference type="Rhea" id="RHEA-COMP:20101"/>
        <dbReference type="ChEBI" id="CHEBI:15378"/>
        <dbReference type="ChEBI" id="CHEBI:30616"/>
        <dbReference type="ChEBI" id="CHEBI:46858"/>
        <dbReference type="ChEBI" id="CHEBI:61978"/>
        <dbReference type="ChEBI" id="CHEBI:456216"/>
        <dbReference type="EC" id="2.7.10.2"/>
    </reaction>
</comment>
<dbReference type="SUPFAM" id="SSF56112">
    <property type="entry name" value="Protein kinase-like (PK-like)"/>
    <property type="match status" value="1"/>
</dbReference>
<dbReference type="GO" id="GO:0005524">
    <property type="term" value="F:ATP binding"/>
    <property type="evidence" value="ECO:0007669"/>
    <property type="project" value="UniProtKB-UniRule"/>
</dbReference>
<comment type="catalytic activity">
    <reaction evidence="10">
        <text>L-tyrosyl-[protein] + ATP = O-phospho-L-tyrosyl-[protein] + ADP + H(+)</text>
        <dbReference type="Rhea" id="RHEA:10596"/>
        <dbReference type="Rhea" id="RHEA-COMP:10136"/>
        <dbReference type="Rhea" id="RHEA-COMP:20101"/>
        <dbReference type="ChEBI" id="CHEBI:15378"/>
        <dbReference type="ChEBI" id="CHEBI:30616"/>
        <dbReference type="ChEBI" id="CHEBI:46858"/>
        <dbReference type="ChEBI" id="CHEBI:61978"/>
        <dbReference type="ChEBI" id="CHEBI:456216"/>
        <dbReference type="EC" id="2.7.10.1"/>
    </reaction>
</comment>
<dbReference type="GO" id="GO:0043235">
    <property type="term" value="C:receptor complex"/>
    <property type="evidence" value="ECO:0007669"/>
    <property type="project" value="TreeGrafter"/>
</dbReference>
<proteinExistence type="inferred from homology"/>
<evidence type="ECO:0000313" key="20">
    <source>
        <dbReference type="EnsemblMetazoa" id="CJA15830.1"/>
    </source>
</evidence>
<evidence type="ECO:0000259" key="18">
    <source>
        <dbReference type="PROSITE" id="PS50002"/>
    </source>
</evidence>
<dbReference type="PROSITE" id="PS00107">
    <property type="entry name" value="PROTEIN_KINASE_ATP"/>
    <property type="match status" value="1"/>
</dbReference>
<dbReference type="InterPro" id="IPR001452">
    <property type="entry name" value="SH3_domain"/>
</dbReference>
<comment type="subcellular location">
    <subcellularLocation>
        <location evidence="2">Endomembrane system</location>
    </subcellularLocation>
    <subcellularLocation>
        <location evidence="1">Membrane</location>
        <topology evidence="1">Single-pass membrane protein</topology>
    </subcellularLocation>
</comment>
<evidence type="ECO:0000256" key="8">
    <source>
        <dbReference type="ARBA" id="ARBA00023136"/>
    </source>
</evidence>
<comment type="similarity">
    <text evidence="15">Belongs to the protein kinase superfamily. Tyr protein kinase family.</text>
</comment>
<evidence type="ECO:0000256" key="3">
    <source>
        <dbReference type="ARBA" id="ARBA00022443"/>
    </source>
</evidence>
<evidence type="ECO:0000256" key="13">
    <source>
        <dbReference type="PROSITE-ProRule" id="PRU00192"/>
    </source>
</evidence>
<feature type="region of interest" description="Disordered" evidence="16">
    <location>
        <begin position="1"/>
        <end position="77"/>
    </location>
</feature>
<evidence type="ECO:0000256" key="4">
    <source>
        <dbReference type="ARBA" id="ARBA00022679"/>
    </source>
</evidence>
<feature type="compositionally biased region" description="Pro residues" evidence="16">
    <location>
        <begin position="1"/>
        <end position="30"/>
    </location>
</feature>
<keyword evidence="21" id="KW-1185">Reference proteome</keyword>
<dbReference type="GO" id="GO:0061564">
    <property type="term" value="P:axon development"/>
    <property type="evidence" value="ECO:0007669"/>
    <property type="project" value="UniProtKB-ARBA"/>
</dbReference>
<dbReference type="Gene3D" id="2.30.30.40">
    <property type="entry name" value="SH3 Domains"/>
    <property type="match status" value="1"/>
</dbReference>
<feature type="domain" description="SH3" evidence="18">
    <location>
        <begin position="83"/>
        <end position="144"/>
    </location>
</feature>
<dbReference type="Pfam" id="PF14604">
    <property type="entry name" value="SH3_9"/>
    <property type="match status" value="1"/>
</dbReference>
<feature type="domain" description="SH2" evidence="17">
    <location>
        <begin position="148"/>
        <end position="251"/>
    </location>
</feature>
<dbReference type="InterPro" id="IPR036860">
    <property type="entry name" value="SH2_dom_sf"/>
</dbReference>
<dbReference type="GO" id="GO:0005886">
    <property type="term" value="C:plasma membrane"/>
    <property type="evidence" value="ECO:0007669"/>
    <property type="project" value="TreeGrafter"/>
</dbReference>
<dbReference type="InterPro" id="IPR000980">
    <property type="entry name" value="SH2"/>
</dbReference>
<keyword evidence="6 15" id="KW-0418">Kinase</keyword>
<dbReference type="InterPro" id="IPR017441">
    <property type="entry name" value="Protein_kinase_ATP_BS"/>
</dbReference>
<feature type="binding site" evidence="14">
    <location>
        <position position="301"/>
    </location>
    <ligand>
        <name>ATP</name>
        <dbReference type="ChEBI" id="CHEBI:30616"/>
    </ligand>
</feature>
<dbReference type="InterPro" id="IPR020635">
    <property type="entry name" value="Tyr_kinase_cat_dom"/>
</dbReference>
<keyword evidence="8" id="KW-0472">Membrane</keyword>
<dbReference type="PRINTS" id="PR00109">
    <property type="entry name" value="TYRKINASE"/>
</dbReference>
<evidence type="ECO:0000256" key="2">
    <source>
        <dbReference type="ARBA" id="ARBA00004308"/>
    </source>
</evidence>
<dbReference type="GO" id="GO:0004714">
    <property type="term" value="F:transmembrane receptor protein tyrosine kinase activity"/>
    <property type="evidence" value="ECO:0007669"/>
    <property type="project" value="UniProtKB-EC"/>
</dbReference>
<evidence type="ECO:0000256" key="12">
    <source>
        <dbReference type="PROSITE-ProRule" id="PRU00191"/>
    </source>
</evidence>
<dbReference type="InterPro" id="IPR008266">
    <property type="entry name" value="Tyr_kinase_AS"/>
</dbReference>
<dbReference type="GO" id="GO:0048680">
    <property type="term" value="P:positive regulation of axon regeneration"/>
    <property type="evidence" value="ECO:0007669"/>
    <property type="project" value="UniProtKB-ARBA"/>
</dbReference>
<keyword evidence="12" id="KW-0727">SH2 domain</keyword>
<evidence type="ECO:0000256" key="16">
    <source>
        <dbReference type="SAM" id="MobiDB-lite"/>
    </source>
</evidence>
<dbReference type="PANTHER" id="PTHR24416:SF611">
    <property type="entry name" value="TYROSINE-PROTEIN KINASE TRANSMEMBRANE RECEPTOR ROR"/>
    <property type="match status" value="1"/>
</dbReference>
<evidence type="ECO:0000256" key="7">
    <source>
        <dbReference type="ARBA" id="ARBA00022840"/>
    </source>
</evidence>
<dbReference type="FunFam" id="2.30.30.40:FF:000397">
    <property type="entry name" value="Tyrosine-protein kinase"/>
    <property type="match status" value="1"/>
</dbReference>
<dbReference type="EnsemblMetazoa" id="CJA15830.1">
    <property type="protein sequence ID" value="CJA15830.1"/>
    <property type="gene ID" value="WBGene00135034"/>
</dbReference>
<keyword evidence="4 15" id="KW-0808">Transferase</keyword>
<evidence type="ECO:0000256" key="9">
    <source>
        <dbReference type="ARBA" id="ARBA00023137"/>
    </source>
</evidence>
<evidence type="ECO:0000313" key="21">
    <source>
        <dbReference type="Proteomes" id="UP000005237"/>
    </source>
</evidence>
<dbReference type="OMA" id="PECFDEQ"/>
<accession>A0A8R1E109</accession>
<dbReference type="SUPFAM" id="SSF55550">
    <property type="entry name" value="SH2 domain"/>
    <property type="match status" value="1"/>
</dbReference>
<evidence type="ECO:0000256" key="15">
    <source>
        <dbReference type="RuleBase" id="RU362096"/>
    </source>
</evidence>
<evidence type="ECO:0000256" key="1">
    <source>
        <dbReference type="ARBA" id="ARBA00004167"/>
    </source>
</evidence>
<evidence type="ECO:0000256" key="10">
    <source>
        <dbReference type="ARBA" id="ARBA00051243"/>
    </source>
</evidence>
<dbReference type="Gene3D" id="1.10.510.10">
    <property type="entry name" value="Transferase(Phosphotransferase) domain 1"/>
    <property type="match status" value="1"/>
</dbReference>
<evidence type="ECO:0000256" key="11">
    <source>
        <dbReference type="ARBA" id="ARBA00051245"/>
    </source>
</evidence>
<dbReference type="InterPro" id="IPR011009">
    <property type="entry name" value="Kinase-like_dom_sf"/>
</dbReference>
<feature type="compositionally biased region" description="Polar residues" evidence="16">
    <location>
        <begin position="51"/>
        <end position="61"/>
    </location>
</feature>
<dbReference type="InterPro" id="IPR050122">
    <property type="entry name" value="RTK"/>
</dbReference>
<evidence type="ECO:0000259" key="17">
    <source>
        <dbReference type="PROSITE" id="PS50001"/>
    </source>
</evidence>
<dbReference type="InterPro" id="IPR036028">
    <property type="entry name" value="SH3-like_dom_sf"/>
</dbReference>
<dbReference type="AlphaFoldDB" id="A0A8R1E109"/>
<organism evidence="20 21">
    <name type="scientific">Caenorhabditis japonica</name>
    <dbReference type="NCBI Taxonomy" id="281687"/>
    <lineage>
        <taxon>Eukaryota</taxon>
        <taxon>Metazoa</taxon>
        <taxon>Ecdysozoa</taxon>
        <taxon>Nematoda</taxon>
        <taxon>Chromadorea</taxon>
        <taxon>Rhabditida</taxon>
        <taxon>Rhabditina</taxon>
        <taxon>Rhabditomorpha</taxon>
        <taxon>Rhabditoidea</taxon>
        <taxon>Rhabditidae</taxon>
        <taxon>Peloderinae</taxon>
        <taxon>Caenorhabditis</taxon>
    </lineage>
</organism>
<protein>
    <recommendedName>
        <fullName evidence="15">Tyrosine-protein kinase</fullName>
        <ecNumber evidence="15">2.7.10.2</ecNumber>
    </recommendedName>
</protein>
<sequence length="564" mass="63539">MPEAVPPIAVPSNPPPSRSTPDSSKPPVPPRRTRSTLEVGGHAPPIPAHSSLGNLRDSTSGVGKVQRKDHSHDGSVTCRHGDCDEKMLIAESRFIAQTQSEMSVEEGDVLYLIEQSSSQWWYVTNKSRQFKGHVPKSHVVFAELREPWFARNISSILAEQRVMQPNLPIGTFLIRENIKKGTFVLTVRSSNDDPPKAYTIHRQPGSTGFEMRDTNGRIIIRFGSLIQLVHHFSCEKVPGEVQICTKLTLPAPPLSLQPAEYVTMRKWQVDRKEVKRVRSIGKGQFGEVYLAKWMNVDVAVKMLKPNDMEQLANSQFLEEAKTLTRLSHQNVICLLAVCALDQPYLIITEYMKNGSLLTWLHATAKRLPPPLLMGDELARKNLMIGASISAQVASGMDYLSANHIVHRDLAARNVLVGEISSNGVPLVKVADFGLARKMDLNEMELIYMKKTDNPLPWKWMAPESFRMDVFNTKTDVWSFGVLLWEIGTFGEVPYRGLDYEGALEKLEAGYVLPRPGLVPEYVYEDAIRRCLYLNPQQRLTFDQLFKYFDDINSESLSVTKTRAN</sequence>
<dbReference type="PROSITE" id="PS50001">
    <property type="entry name" value="SH2"/>
    <property type="match status" value="1"/>
</dbReference>
<dbReference type="Gene3D" id="3.30.505.10">
    <property type="entry name" value="SH2 domain"/>
    <property type="match status" value="1"/>
</dbReference>
<evidence type="ECO:0000256" key="14">
    <source>
        <dbReference type="PROSITE-ProRule" id="PRU10141"/>
    </source>
</evidence>
<dbReference type="PANTHER" id="PTHR24416">
    <property type="entry name" value="TYROSINE-PROTEIN KINASE RECEPTOR"/>
    <property type="match status" value="1"/>
</dbReference>
<dbReference type="FunFam" id="1.10.510.10:FF:001512">
    <property type="entry name" value="Receptor tyrosine-protein kinase erbB-2"/>
    <property type="match status" value="1"/>
</dbReference>
<keyword evidence="3 13" id="KW-0728">SH3 domain</keyword>
<dbReference type="PROSITE" id="PS50002">
    <property type="entry name" value="SH3"/>
    <property type="match status" value="1"/>
</dbReference>
<keyword evidence="7 14" id="KW-0067">ATP-binding</keyword>